<evidence type="ECO:0000313" key="4">
    <source>
        <dbReference type="Proteomes" id="UP000316270"/>
    </source>
</evidence>
<dbReference type="Pfam" id="PF24883">
    <property type="entry name" value="NPHP3_N"/>
    <property type="match status" value="1"/>
</dbReference>
<dbReference type="PANTHER" id="PTHR10039">
    <property type="entry name" value="AMELOGENIN"/>
    <property type="match status" value="1"/>
</dbReference>
<dbReference type="SMART" id="SM00220">
    <property type="entry name" value="S_TKc"/>
    <property type="match status" value="1"/>
</dbReference>
<dbReference type="EMBL" id="CP042193">
    <property type="protein sequence ID" value="QDS73385.1"/>
    <property type="molecule type" value="Genomic_DNA"/>
</dbReference>
<evidence type="ECO:0000313" key="3">
    <source>
        <dbReference type="EMBL" id="QDS73385.1"/>
    </source>
</evidence>
<dbReference type="CDD" id="cd00180">
    <property type="entry name" value="PKc"/>
    <property type="match status" value="1"/>
</dbReference>
<name>A0A517LCL4_9PEZI</name>
<dbReference type="InterPro" id="IPR000719">
    <property type="entry name" value="Prot_kinase_dom"/>
</dbReference>
<accession>A0A517LCL4</accession>
<dbReference type="SUPFAM" id="SSF56112">
    <property type="entry name" value="Protein kinase-like (PK-like)"/>
    <property type="match status" value="1"/>
</dbReference>
<dbReference type="GO" id="GO:0005524">
    <property type="term" value="F:ATP binding"/>
    <property type="evidence" value="ECO:0007669"/>
    <property type="project" value="InterPro"/>
</dbReference>
<evidence type="ECO:0000256" key="1">
    <source>
        <dbReference type="ARBA" id="ARBA00022737"/>
    </source>
</evidence>
<keyword evidence="4" id="KW-1185">Reference proteome</keyword>
<dbReference type="InterPro" id="IPR056884">
    <property type="entry name" value="NPHP3-like_N"/>
</dbReference>
<dbReference type="PROSITE" id="PS50011">
    <property type="entry name" value="PROTEIN_KINASE_DOM"/>
    <property type="match status" value="1"/>
</dbReference>
<reference evidence="3 4" key="1">
    <citation type="submission" date="2019-07" db="EMBL/GenBank/DDBJ databases">
        <title>Finished genome of Venturia effusa.</title>
        <authorList>
            <person name="Young C.A."/>
            <person name="Cox M.P."/>
            <person name="Ganley A.R.D."/>
            <person name="David W.J."/>
        </authorList>
    </citation>
    <scope>NUCLEOTIDE SEQUENCE [LARGE SCALE GENOMIC DNA]</scope>
    <source>
        <strain evidence="4">albino</strain>
    </source>
</reference>
<dbReference type="STRING" id="50376.A0A517LCL4"/>
<dbReference type="Gene3D" id="1.10.510.10">
    <property type="entry name" value="Transferase(Phosphotransferase) domain 1"/>
    <property type="match status" value="1"/>
</dbReference>
<sequence>MDPCESAEQYISNNEFKPKSDLMPAKSPHWYIPMSRIDALFGEGPDGMKLEALFLCPCKRCTRDGGPLHERSAHFNEHVEEEIRKEYAAIYALLIYIHRPALIRTFIRHDLKLLSTRYLQEEDFARLSSSKENIAELGSLKTRILREQYSFQVRTLTPFSDIKEIPAKELLPIEEDSIPKGQGSFAEVRCFNFQLEEYRSPSFGQITKFARKIFRDGLARASAKEWYNLQCLFKSVDHQHLMPALGAYWHGDIFFILQEAADFSLHDYLKGQGTVFEPEELWKQVRGLAEGLHTLHQLQQGTRIAYHQDLKPANILIVRGTLKIADFGLLEFRPVLPEDTDMTGVESSHITGSYAPPRNGRYTREDDIWSLACIISELATVDIQGREEMAVYRIARTVNKSGGHDTPAFFSGRDVKSQVLEKHKSLQRIVQMQDSPGANSFRKGFYRTEFFTLLNSLFRHKDGNQNLPGVPGRIVVPDAGQTAQTLNVLRKEALPVVSFDNQAELPVSLPRLPERDSGDLLRSLDRTLSDFKSGLMLKDKRAFGSASGNSVNQFIVNLQAKQCSEGRQQGLKRLKLFLDAYHLFEQILGKYCNAKNFMAFVWGPIKHVLEITDGYPEAFSQIVSLFGKIGTKQLLCAHYEELLHSQTNIADILGAGYSDIIYVHRQLLEVFSQRCWKDIYSTTWPRIMPQLMACIAKMASRLELIEHGGADPQRDIVSDLSTLQVGNSLIEADDEALRRRQILHTWLRPIDMETEQFHYRETWSKYSAGLKPGKWLLDHITFKEWFDPRYTAPPTLLWLHGDPGVGKSILASIVIDEARSLRPQPIVLFFYFKQEDTEQKKSVVTFFRKLIEDQGQDADRLRCLFVGRKDSARKDFKGLAQIAVNSENNEGDINAFGQCRSRELGELLNIPSAELERISNLVAAFADGKKD</sequence>
<feature type="domain" description="Protein kinase" evidence="2">
    <location>
        <begin position="174"/>
        <end position="451"/>
    </location>
</feature>
<dbReference type="Proteomes" id="UP000316270">
    <property type="component" value="Chromosome 9"/>
</dbReference>
<gene>
    <name evidence="3" type="ORF">FKW77_007459</name>
</gene>
<dbReference type="PANTHER" id="PTHR10039:SF14">
    <property type="entry name" value="NACHT DOMAIN-CONTAINING PROTEIN"/>
    <property type="match status" value="1"/>
</dbReference>
<dbReference type="OrthoDB" id="5986190at2759"/>
<dbReference type="Pfam" id="PF00069">
    <property type="entry name" value="Pkinase"/>
    <property type="match status" value="1"/>
</dbReference>
<proteinExistence type="predicted"/>
<protein>
    <recommendedName>
        <fullName evidence="2">Protein kinase domain-containing protein</fullName>
    </recommendedName>
</protein>
<dbReference type="InterPro" id="IPR011009">
    <property type="entry name" value="Kinase-like_dom_sf"/>
</dbReference>
<dbReference type="GO" id="GO:0004672">
    <property type="term" value="F:protein kinase activity"/>
    <property type="evidence" value="ECO:0007669"/>
    <property type="project" value="InterPro"/>
</dbReference>
<keyword evidence="1" id="KW-0677">Repeat</keyword>
<organism evidence="3 4">
    <name type="scientific">Venturia effusa</name>
    <dbReference type="NCBI Taxonomy" id="50376"/>
    <lineage>
        <taxon>Eukaryota</taxon>
        <taxon>Fungi</taxon>
        <taxon>Dikarya</taxon>
        <taxon>Ascomycota</taxon>
        <taxon>Pezizomycotina</taxon>
        <taxon>Dothideomycetes</taxon>
        <taxon>Pleosporomycetidae</taxon>
        <taxon>Venturiales</taxon>
        <taxon>Venturiaceae</taxon>
        <taxon>Venturia</taxon>
    </lineage>
</organism>
<dbReference type="AlphaFoldDB" id="A0A517LCL4"/>
<evidence type="ECO:0000259" key="2">
    <source>
        <dbReference type="PROSITE" id="PS50011"/>
    </source>
</evidence>